<name>A0AAE1WSH7_9LAMI</name>
<accession>A0AAE1WSH7</accession>
<dbReference type="AlphaFoldDB" id="A0AAE1WSH7"/>
<dbReference type="Proteomes" id="UP001289374">
    <property type="component" value="Unassembled WGS sequence"/>
</dbReference>
<organism evidence="1 2">
    <name type="scientific">Sesamum angolense</name>
    <dbReference type="NCBI Taxonomy" id="2727404"/>
    <lineage>
        <taxon>Eukaryota</taxon>
        <taxon>Viridiplantae</taxon>
        <taxon>Streptophyta</taxon>
        <taxon>Embryophyta</taxon>
        <taxon>Tracheophyta</taxon>
        <taxon>Spermatophyta</taxon>
        <taxon>Magnoliopsida</taxon>
        <taxon>eudicotyledons</taxon>
        <taxon>Gunneridae</taxon>
        <taxon>Pentapetalae</taxon>
        <taxon>asterids</taxon>
        <taxon>lamiids</taxon>
        <taxon>Lamiales</taxon>
        <taxon>Pedaliaceae</taxon>
        <taxon>Sesamum</taxon>
    </lineage>
</organism>
<sequence length="135" mass="14398">MGNCIGGSLALCLNGKKVSPDEGDTELKTLAVVDGKIGSDTGSGLCGVPLPLAAVLKSGEVYRLIPQPIQQHSLQAPLAVAECCNGQRVKIVVTKKQLKLLMNSMEELQLRHIALQSTGKRSQKWRPSLATIPEL</sequence>
<proteinExistence type="predicted"/>
<gene>
    <name evidence="1" type="ORF">Sango_1358200</name>
</gene>
<keyword evidence="2" id="KW-1185">Reference proteome</keyword>
<comment type="caution">
    <text evidence="1">The sequence shown here is derived from an EMBL/GenBank/DDBJ whole genome shotgun (WGS) entry which is preliminary data.</text>
</comment>
<reference evidence="1" key="2">
    <citation type="journal article" date="2024" name="Plant">
        <title>Genomic evolution and insights into agronomic trait innovations of Sesamum species.</title>
        <authorList>
            <person name="Miao H."/>
            <person name="Wang L."/>
            <person name="Qu L."/>
            <person name="Liu H."/>
            <person name="Sun Y."/>
            <person name="Le M."/>
            <person name="Wang Q."/>
            <person name="Wei S."/>
            <person name="Zheng Y."/>
            <person name="Lin W."/>
            <person name="Duan Y."/>
            <person name="Cao H."/>
            <person name="Xiong S."/>
            <person name="Wang X."/>
            <person name="Wei L."/>
            <person name="Li C."/>
            <person name="Ma Q."/>
            <person name="Ju M."/>
            <person name="Zhao R."/>
            <person name="Li G."/>
            <person name="Mu C."/>
            <person name="Tian Q."/>
            <person name="Mei H."/>
            <person name="Zhang T."/>
            <person name="Gao T."/>
            <person name="Zhang H."/>
        </authorList>
    </citation>
    <scope>NUCLEOTIDE SEQUENCE</scope>
    <source>
        <strain evidence="1">K16</strain>
    </source>
</reference>
<protein>
    <submittedName>
        <fullName evidence="1">Uncharacterized protein</fullName>
    </submittedName>
</protein>
<evidence type="ECO:0000313" key="1">
    <source>
        <dbReference type="EMBL" id="KAK4398827.1"/>
    </source>
</evidence>
<dbReference type="EMBL" id="JACGWL010000007">
    <property type="protein sequence ID" value="KAK4398827.1"/>
    <property type="molecule type" value="Genomic_DNA"/>
</dbReference>
<evidence type="ECO:0000313" key="2">
    <source>
        <dbReference type="Proteomes" id="UP001289374"/>
    </source>
</evidence>
<reference evidence="1" key="1">
    <citation type="submission" date="2020-06" db="EMBL/GenBank/DDBJ databases">
        <authorList>
            <person name="Li T."/>
            <person name="Hu X."/>
            <person name="Zhang T."/>
            <person name="Song X."/>
            <person name="Zhang H."/>
            <person name="Dai N."/>
            <person name="Sheng W."/>
            <person name="Hou X."/>
            <person name="Wei L."/>
        </authorList>
    </citation>
    <scope>NUCLEOTIDE SEQUENCE</scope>
    <source>
        <strain evidence="1">K16</strain>
        <tissue evidence="1">Leaf</tissue>
    </source>
</reference>